<dbReference type="STRING" id="247156.NFA_280"/>
<dbReference type="OrthoDB" id="4554829at2"/>
<dbReference type="Proteomes" id="UP000006820">
    <property type="component" value="Chromosome"/>
</dbReference>
<dbReference type="RefSeq" id="WP_011206557.1">
    <property type="nucleotide sequence ID" value="NC_006361.1"/>
</dbReference>
<evidence type="ECO:0000313" key="2">
    <source>
        <dbReference type="Proteomes" id="UP000006820"/>
    </source>
</evidence>
<gene>
    <name evidence="1" type="ordered locus">NFA_280</name>
</gene>
<dbReference type="EMBL" id="AP006618">
    <property type="protein sequence ID" value="BAD54870.1"/>
    <property type="molecule type" value="Genomic_DNA"/>
</dbReference>
<sequence>MRIEESPEIEVNQSGFHAAMEALMMEDPHPKGYERSSPYGRLTRALYAYEWAKQEYPIEEREDGGWQQTLPKPGAAIEAVKAMEARE</sequence>
<dbReference type="GeneID" id="61130881"/>
<proteinExistence type="predicted"/>
<keyword evidence="2" id="KW-1185">Reference proteome</keyword>
<evidence type="ECO:0000313" key="1">
    <source>
        <dbReference type="EMBL" id="BAD54870.1"/>
    </source>
</evidence>
<accession>Q5Z3X1</accession>
<dbReference type="HOGENOM" id="CLU_2480233_0_0_11"/>
<dbReference type="KEGG" id="nfa:NFA_280"/>
<reference evidence="1 2" key="1">
    <citation type="journal article" date="2004" name="Proc. Natl. Acad. Sci. U.S.A.">
        <title>The complete genomic sequence of Nocardia farcinica IFM 10152.</title>
        <authorList>
            <person name="Ishikawa J."/>
            <person name="Yamashita A."/>
            <person name="Mikami Y."/>
            <person name="Hoshino Y."/>
            <person name="Kurita H."/>
            <person name="Hotta K."/>
            <person name="Shiba T."/>
            <person name="Hattori M."/>
        </authorList>
    </citation>
    <scope>NUCLEOTIDE SEQUENCE [LARGE SCALE GENOMIC DNA]</scope>
    <source>
        <strain evidence="1 2">IFM 10152</strain>
    </source>
</reference>
<organism evidence="1 2">
    <name type="scientific">Nocardia farcinica (strain IFM 10152)</name>
    <dbReference type="NCBI Taxonomy" id="247156"/>
    <lineage>
        <taxon>Bacteria</taxon>
        <taxon>Bacillati</taxon>
        <taxon>Actinomycetota</taxon>
        <taxon>Actinomycetes</taxon>
        <taxon>Mycobacteriales</taxon>
        <taxon>Nocardiaceae</taxon>
        <taxon>Nocardia</taxon>
    </lineage>
</organism>
<dbReference type="AlphaFoldDB" id="Q5Z3X1"/>
<name>Q5Z3X1_NOCFA</name>
<protein>
    <submittedName>
        <fullName evidence="1">Uncharacterized protein</fullName>
    </submittedName>
</protein>